<dbReference type="PANTHER" id="PTHR47718:SF15">
    <property type="entry name" value="PROTEIN FAR1-RELATED SEQUENCE 5-LIKE"/>
    <property type="match status" value="1"/>
</dbReference>
<accession>A0AAD9U2V0</accession>
<keyword evidence="2" id="KW-1185">Reference proteome</keyword>
<evidence type="ECO:0000313" key="1">
    <source>
        <dbReference type="EMBL" id="KAK2646345.1"/>
    </source>
</evidence>
<name>A0AAD9U2V0_9ROSI</name>
<protein>
    <submittedName>
        <fullName evidence="1">Uncharacterized protein</fullName>
    </submittedName>
</protein>
<organism evidence="1 2">
    <name type="scientific">Dipteronia dyeriana</name>
    <dbReference type="NCBI Taxonomy" id="168575"/>
    <lineage>
        <taxon>Eukaryota</taxon>
        <taxon>Viridiplantae</taxon>
        <taxon>Streptophyta</taxon>
        <taxon>Embryophyta</taxon>
        <taxon>Tracheophyta</taxon>
        <taxon>Spermatophyta</taxon>
        <taxon>Magnoliopsida</taxon>
        <taxon>eudicotyledons</taxon>
        <taxon>Gunneridae</taxon>
        <taxon>Pentapetalae</taxon>
        <taxon>rosids</taxon>
        <taxon>malvids</taxon>
        <taxon>Sapindales</taxon>
        <taxon>Sapindaceae</taxon>
        <taxon>Hippocastanoideae</taxon>
        <taxon>Acereae</taxon>
        <taxon>Dipteronia</taxon>
    </lineage>
</organism>
<gene>
    <name evidence="1" type="ORF">Ddye_021540</name>
</gene>
<comment type="caution">
    <text evidence="1">The sequence shown here is derived from an EMBL/GenBank/DDBJ whole genome shotgun (WGS) entry which is preliminary data.</text>
</comment>
<dbReference type="PANTHER" id="PTHR47718">
    <property type="entry name" value="OS01G0519700 PROTEIN"/>
    <property type="match status" value="1"/>
</dbReference>
<reference evidence="1" key="1">
    <citation type="journal article" date="2023" name="Plant J.">
        <title>Genome sequences and population genomics provide insights into the demographic history, inbreeding, and mutation load of two 'living fossil' tree species of Dipteronia.</title>
        <authorList>
            <person name="Feng Y."/>
            <person name="Comes H.P."/>
            <person name="Chen J."/>
            <person name="Zhu S."/>
            <person name="Lu R."/>
            <person name="Zhang X."/>
            <person name="Li P."/>
            <person name="Qiu J."/>
            <person name="Olsen K.M."/>
            <person name="Qiu Y."/>
        </authorList>
    </citation>
    <scope>NUCLEOTIDE SEQUENCE</scope>
    <source>
        <strain evidence="1">KIB01</strain>
    </source>
</reference>
<evidence type="ECO:0000313" key="2">
    <source>
        <dbReference type="Proteomes" id="UP001280121"/>
    </source>
</evidence>
<sequence length="114" mass="13155">MNHFMDHADSYSNVGHTNKDLQNRLDSVRRNELQSSDANCIISYLTAKPVIDPEFFFEYTLDEDDRFGNLFSADSTSRSDYGYFGDVLACDAMYKTNVYQRPLVMLVSVNHHNQ</sequence>
<proteinExistence type="predicted"/>
<dbReference type="EMBL" id="JANJYI010000006">
    <property type="protein sequence ID" value="KAK2646345.1"/>
    <property type="molecule type" value="Genomic_DNA"/>
</dbReference>
<dbReference type="Proteomes" id="UP001280121">
    <property type="component" value="Unassembled WGS sequence"/>
</dbReference>
<dbReference type="AlphaFoldDB" id="A0AAD9U2V0"/>